<dbReference type="Gene3D" id="1.20.5.4570">
    <property type="match status" value="1"/>
</dbReference>
<evidence type="ECO:0000259" key="1">
    <source>
        <dbReference type="Pfam" id="PF20696"/>
    </source>
</evidence>
<protein>
    <recommendedName>
        <fullName evidence="1">3-octaprenyl-4-hydroxybenzoate carboxy-lyase-like C-terminal domain-containing protein</fullName>
    </recommendedName>
</protein>
<dbReference type="Pfam" id="PF20696">
    <property type="entry name" value="UbiD_C"/>
    <property type="match status" value="1"/>
</dbReference>
<sequence length="146" mass="16176">VLVVGEDIDPEDPLAVSYAFATRNHPEKGAWFFPDSKMYGLGPEGWHGSEDFHGRLGIPGQKAIGGSGLVIYSCVGIEEHTGHAKPDILTFHRAWPKAVKEKVLANWERWGFRTPDPVLQKHASQSTPWVYFNKTGEGETGRGHNL</sequence>
<proteinExistence type="predicted"/>
<gene>
    <name evidence="2" type="ORF">S01H1_55033</name>
</gene>
<reference evidence="2" key="1">
    <citation type="journal article" date="2014" name="Front. Microbiol.">
        <title>High frequency of phylogenetically diverse reductive dehalogenase-homologous genes in deep subseafloor sedimentary metagenomes.</title>
        <authorList>
            <person name="Kawai M."/>
            <person name="Futagami T."/>
            <person name="Toyoda A."/>
            <person name="Takaki Y."/>
            <person name="Nishi S."/>
            <person name="Hori S."/>
            <person name="Arai W."/>
            <person name="Tsubouchi T."/>
            <person name="Morono Y."/>
            <person name="Uchiyama I."/>
            <person name="Ito T."/>
            <person name="Fujiyama A."/>
            <person name="Inagaki F."/>
            <person name="Takami H."/>
        </authorList>
    </citation>
    <scope>NUCLEOTIDE SEQUENCE</scope>
    <source>
        <strain evidence="2">Expedition CK06-06</strain>
    </source>
</reference>
<comment type="caution">
    <text evidence="2">The sequence shown here is derived from an EMBL/GenBank/DDBJ whole genome shotgun (WGS) entry which is preliminary data.</text>
</comment>
<feature type="non-terminal residue" evidence="2">
    <location>
        <position position="1"/>
    </location>
</feature>
<dbReference type="Gene3D" id="3.40.1670.10">
    <property type="entry name" value="UbiD C-terminal domain-like"/>
    <property type="match status" value="1"/>
</dbReference>
<evidence type="ECO:0000313" key="2">
    <source>
        <dbReference type="EMBL" id="GAG21987.1"/>
    </source>
</evidence>
<dbReference type="AlphaFoldDB" id="X0WFN9"/>
<organism evidence="2">
    <name type="scientific">marine sediment metagenome</name>
    <dbReference type="NCBI Taxonomy" id="412755"/>
    <lineage>
        <taxon>unclassified sequences</taxon>
        <taxon>metagenomes</taxon>
        <taxon>ecological metagenomes</taxon>
    </lineage>
</organism>
<dbReference type="InterPro" id="IPR049381">
    <property type="entry name" value="UbiD-like_C"/>
</dbReference>
<dbReference type="EMBL" id="BARS01035741">
    <property type="protein sequence ID" value="GAG21987.1"/>
    <property type="molecule type" value="Genomic_DNA"/>
</dbReference>
<accession>X0WFN9</accession>
<name>X0WFN9_9ZZZZ</name>
<dbReference type="SUPFAM" id="SSF143968">
    <property type="entry name" value="UbiD C-terminal domain-like"/>
    <property type="match status" value="1"/>
</dbReference>
<feature type="domain" description="3-octaprenyl-4-hydroxybenzoate carboxy-lyase-like C-terminal" evidence="1">
    <location>
        <begin position="1"/>
        <end position="58"/>
    </location>
</feature>